<accession>A0ABQ9YEK8</accession>
<dbReference type="EMBL" id="JARBJD010000013">
    <property type="protein sequence ID" value="KAK2962029.1"/>
    <property type="molecule type" value="Genomic_DNA"/>
</dbReference>
<proteinExistence type="predicted"/>
<protein>
    <submittedName>
        <fullName evidence="2">Uncharacterized protein</fullName>
    </submittedName>
</protein>
<feature type="region of interest" description="Disordered" evidence="1">
    <location>
        <begin position="1"/>
        <end position="33"/>
    </location>
</feature>
<dbReference type="Proteomes" id="UP001281761">
    <property type="component" value="Unassembled WGS sequence"/>
</dbReference>
<name>A0ABQ9YEK8_9EUKA</name>
<keyword evidence="3" id="KW-1185">Reference proteome</keyword>
<gene>
    <name evidence="2" type="ORF">BLNAU_3085</name>
</gene>
<organism evidence="2 3">
    <name type="scientific">Blattamonas nauphoetae</name>
    <dbReference type="NCBI Taxonomy" id="2049346"/>
    <lineage>
        <taxon>Eukaryota</taxon>
        <taxon>Metamonada</taxon>
        <taxon>Preaxostyla</taxon>
        <taxon>Oxymonadida</taxon>
        <taxon>Blattamonas</taxon>
    </lineage>
</organism>
<sequence length="927" mass="106196">MPPKLRIGRKQNKSQSDARTQHAPSSTLDKPNVNSTIRNSIEVQREPSLDSHVISSPTDVLTITDNDRHFVRVSKQILQYELKRKRINVEPMMKRAFQEGDEITLLTSTPSDWRLVLQDSITTDDLRQGCISLFDQVKSGMEFSPNELFHAVHYLEYATIHIEHGENGCSTFVDIISTEEKNCRTKLPSALLKLVCHPSNRLRAVALAFFDVGQLNLTMTATGLVPQLFERLKPHEIPLNRTTFEFHRHITSIMDNFFVRPPQSFDLRNLTSNLVDPIFQPFCTYVRRLIAPPVSPTDCPSGISLLSKMEVYDENIKFFQHGWYHQDLGPVFSELRENMKDELASLLDIDTTRETLHQLLFGKGRRTNELNWTETFASILVGLSEGRHLSDVGLQAFLLFMSNRPYGVKAVPQPDGTFSLKVDGEVKATLELPTSFINALVPTRPHYAAAILRHFHWFFSMVDPTALLMNLKCGWFAKLFNAVTPSKLPFTNEFLPLHTQLVRVMKDYLDKIRNHAKSKQHDPIRSEQNEICLSFHQKTRDYIVHLSLHPFALITKCNSNPILDFFTDFFGSDFENSMTKPFREELRKDMDETALSSSSPPFILTSELVCRLTDDEIMNVADRIVALIESDSPISDDTILRICAFHTNQLKSVYLPELFRKAGRSTEQYFHALNSLISVTLDHRNLLPVNFLLTSRPPTLPPTFDEWDDVDLSTVGVVMPTNHENRLSFEPPSSQHLDFVAEILPRISHCTSRLTLTQLDQLLTPSIDVVSKVYLLKPSTKSTLRNSREDIFLKISRLCEQHVIAQCLSRIGFFSRIVGGLLDDRTFNASKCFINIFLRQTRSSGDERAEKKMLRRRASHFIDEGCQDIVEFIFVTKTNQDRFNSQVSRIMEMLNYGLNPERDSFPQLGQIVEMMGFCGANLNRRMY</sequence>
<evidence type="ECO:0000256" key="1">
    <source>
        <dbReference type="SAM" id="MobiDB-lite"/>
    </source>
</evidence>
<evidence type="ECO:0000313" key="3">
    <source>
        <dbReference type="Proteomes" id="UP001281761"/>
    </source>
</evidence>
<evidence type="ECO:0000313" key="2">
    <source>
        <dbReference type="EMBL" id="KAK2962029.1"/>
    </source>
</evidence>
<feature type="compositionally biased region" description="Polar residues" evidence="1">
    <location>
        <begin position="13"/>
        <end position="33"/>
    </location>
</feature>
<comment type="caution">
    <text evidence="2">The sequence shown here is derived from an EMBL/GenBank/DDBJ whole genome shotgun (WGS) entry which is preliminary data.</text>
</comment>
<reference evidence="2 3" key="1">
    <citation type="journal article" date="2022" name="bioRxiv">
        <title>Genomics of Preaxostyla Flagellates Illuminates Evolutionary Transitions and the Path Towards Mitochondrial Loss.</title>
        <authorList>
            <person name="Novak L.V.F."/>
            <person name="Treitli S.C."/>
            <person name="Pyrih J."/>
            <person name="Halakuc P."/>
            <person name="Pipaliya S.V."/>
            <person name="Vacek V."/>
            <person name="Brzon O."/>
            <person name="Soukal P."/>
            <person name="Eme L."/>
            <person name="Dacks J.B."/>
            <person name="Karnkowska A."/>
            <person name="Elias M."/>
            <person name="Hampl V."/>
        </authorList>
    </citation>
    <scope>NUCLEOTIDE SEQUENCE [LARGE SCALE GENOMIC DNA]</scope>
    <source>
        <strain evidence="2">NAU3</strain>
        <tissue evidence="2">Gut</tissue>
    </source>
</reference>
<feature type="compositionally biased region" description="Basic residues" evidence="1">
    <location>
        <begin position="1"/>
        <end position="12"/>
    </location>
</feature>